<accession>A0A932I0K3</accession>
<dbReference type="PANTHER" id="PTHR43257:SF2">
    <property type="entry name" value="PYRUVATE DEHYDROGENASE E1 COMPONENT SUBUNIT BETA"/>
    <property type="match status" value="1"/>
</dbReference>
<keyword evidence="3" id="KW-0786">Thiamine pyrophosphate</keyword>
<dbReference type="FunFam" id="3.40.50.970:FF:000001">
    <property type="entry name" value="Pyruvate dehydrogenase E1 beta subunit"/>
    <property type="match status" value="1"/>
</dbReference>
<dbReference type="SMART" id="SM00861">
    <property type="entry name" value="Transket_pyr"/>
    <property type="match status" value="1"/>
</dbReference>
<proteinExistence type="predicted"/>
<dbReference type="InterPro" id="IPR005475">
    <property type="entry name" value="Transketolase-like_Pyr-bd"/>
</dbReference>
<gene>
    <name evidence="5" type="ORF">HYZ11_16280</name>
</gene>
<comment type="caution">
    <text evidence="5">The sequence shown here is derived from an EMBL/GenBank/DDBJ whole genome shotgun (WGS) entry which is preliminary data.</text>
</comment>
<dbReference type="NCBIfam" id="NF006667">
    <property type="entry name" value="PRK09212.1"/>
    <property type="match status" value="1"/>
</dbReference>
<dbReference type="PANTHER" id="PTHR43257">
    <property type="entry name" value="PYRUVATE DEHYDROGENASE E1 COMPONENT BETA SUBUNIT"/>
    <property type="match status" value="1"/>
</dbReference>
<dbReference type="SUPFAM" id="SSF52922">
    <property type="entry name" value="TK C-terminal domain-like"/>
    <property type="match status" value="1"/>
</dbReference>
<evidence type="ECO:0000259" key="4">
    <source>
        <dbReference type="SMART" id="SM00861"/>
    </source>
</evidence>
<dbReference type="AlphaFoldDB" id="A0A932I0K3"/>
<dbReference type="GO" id="GO:0016491">
    <property type="term" value="F:oxidoreductase activity"/>
    <property type="evidence" value="ECO:0007669"/>
    <property type="project" value="UniProtKB-KW"/>
</dbReference>
<dbReference type="CDD" id="cd07036">
    <property type="entry name" value="TPP_PYR_E1-PDHc-beta_like"/>
    <property type="match status" value="1"/>
</dbReference>
<dbReference type="Pfam" id="PF02780">
    <property type="entry name" value="Transketolase_C"/>
    <property type="match status" value="1"/>
</dbReference>
<reference evidence="5" key="1">
    <citation type="submission" date="2020-07" db="EMBL/GenBank/DDBJ databases">
        <title>Huge and variable diversity of episymbiotic CPR bacteria and DPANN archaea in groundwater ecosystems.</title>
        <authorList>
            <person name="He C.Y."/>
            <person name="Keren R."/>
            <person name="Whittaker M."/>
            <person name="Farag I.F."/>
            <person name="Doudna J."/>
            <person name="Cate J.H.D."/>
            <person name="Banfield J.F."/>
        </authorList>
    </citation>
    <scope>NUCLEOTIDE SEQUENCE</scope>
    <source>
        <strain evidence="5">NC_groundwater_763_Ag_S-0.2um_68_21</strain>
    </source>
</reference>
<protein>
    <submittedName>
        <fullName evidence="5">Alpha-ketoacid dehydrogenase subunit beta</fullName>
    </submittedName>
</protein>
<evidence type="ECO:0000256" key="2">
    <source>
        <dbReference type="ARBA" id="ARBA00023002"/>
    </source>
</evidence>
<dbReference type="FunFam" id="3.40.50.920:FF:000001">
    <property type="entry name" value="Pyruvate dehydrogenase E1 beta subunit"/>
    <property type="match status" value="1"/>
</dbReference>
<dbReference type="InterPro" id="IPR029061">
    <property type="entry name" value="THDP-binding"/>
</dbReference>
<evidence type="ECO:0000313" key="6">
    <source>
        <dbReference type="Proteomes" id="UP000782312"/>
    </source>
</evidence>
<organism evidence="5 6">
    <name type="scientific">Tectimicrobiota bacterium</name>
    <dbReference type="NCBI Taxonomy" id="2528274"/>
    <lineage>
        <taxon>Bacteria</taxon>
        <taxon>Pseudomonadati</taxon>
        <taxon>Nitrospinota/Tectimicrobiota group</taxon>
        <taxon>Candidatus Tectimicrobiota</taxon>
    </lineage>
</organism>
<dbReference type="Gene3D" id="3.40.50.970">
    <property type="match status" value="1"/>
</dbReference>
<keyword evidence="2" id="KW-0560">Oxidoreductase</keyword>
<feature type="domain" description="Transketolase-like pyrimidine-binding" evidence="4">
    <location>
        <begin position="4"/>
        <end position="179"/>
    </location>
</feature>
<comment type="cofactor">
    <cofactor evidence="1">
        <name>thiamine diphosphate</name>
        <dbReference type="ChEBI" id="CHEBI:58937"/>
    </cofactor>
</comment>
<name>A0A932I0K3_UNCTE</name>
<dbReference type="EMBL" id="JACPUR010000038">
    <property type="protein sequence ID" value="MBI3129165.1"/>
    <property type="molecule type" value="Genomic_DNA"/>
</dbReference>
<dbReference type="Pfam" id="PF02779">
    <property type="entry name" value="Transket_pyr"/>
    <property type="match status" value="1"/>
</dbReference>
<dbReference type="SUPFAM" id="SSF52518">
    <property type="entry name" value="Thiamin diphosphate-binding fold (THDP-binding)"/>
    <property type="match status" value="1"/>
</dbReference>
<evidence type="ECO:0000256" key="1">
    <source>
        <dbReference type="ARBA" id="ARBA00001964"/>
    </source>
</evidence>
<sequence>MREILYREAIVEAMAEEMERDETVFVMGEDIAEFGGSYKTTVGLLEKFGKERVRNTPIAEQGIVGAALGAALMGMRPVAELMYIDFSAVAMDQIVNQVAKVRYMFGGKAKTALVIRTQGGAGRSSAAQHAQSLEAWFVHVPGLKVVMPSTPRDAKGLLKSAIRDDDPVFFIEHKLLYLQKGPVPEGDYTIPLGVAEVKREGRDVTIVATSSMVGRSLQAAAELEKEGVSCEVVDPRTLFPLDKETILASVRKTGRLLVTHEAVQRCGWGAEIAAIAAREAFDYLDAPIVRVCAKETPVPFAPKLEGHVIPNKDDVIAGVRTLLQTA</sequence>
<evidence type="ECO:0000313" key="5">
    <source>
        <dbReference type="EMBL" id="MBI3129165.1"/>
    </source>
</evidence>
<dbReference type="Gene3D" id="3.40.50.920">
    <property type="match status" value="1"/>
</dbReference>
<dbReference type="Proteomes" id="UP000782312">
    <property type="component" value="Unassembled WGS sequence"/>
</dbReference>
<evidence type="ECO:0000256" key="3">
    <source>
        <dbReference type="ARBA" id="ARBA00023052"/>
    </source>
</evidence>
<dbReference type="InterPro" id="IPR033248">
    <property type="entry name" value="Transketolase_C"/>
</dbReference>
<dbReference type="InterPro" id="IPR009014">
    <property type="entry name" value="Transketo_C/PFOR_II"/>
</dbReference>